<dbReference type="EMBL" id="BSFM01000003">
    <property type="protein sequence ID" value="GLK82478.1"/>
    <property type="molecule type" value="Genomic_DNA"/>
</dbReference>
<dbReference type="Proteomes" id="UP001143330">
    <property type="component" value="Unassembled WGS sequence"/>
</dbReference>
<dbReference type="Gene3D" id="3.40.190.150">
    <property type="entry name" value="Bordetella uptake gene, domain 1"/>
    <property type="match status" value="1"/>
</dbReference>
<evidence type="ECO:0000313" key="4">
    <source>
        <dbReference type="Proteomes" id="UP001143330"/>
    </source>
</evidence>
<dbReference type="Gene3D" id="3.40.190.10">
    <property type="entry name" value="Periplasmic binding protein-like II"/>
    <property type="match status" value="1"/>
</dbReference>
<reference evidence="3" key="2">
    <citation type="submission" date="2023-01" db="EMBL/GenBank/DDBJ databases">
        <authorList>
            <person name="Sun Q."/>
            <person name="Evtushenko L."/>
        </authorList>
    </citation>
    <scope>NUCLEOTIDE SEQUENCE</scope>
    <source>
        <strain evidence="3">VKM B-2789</strain>
    </source>
</reference>
<proteinExistence type="inferred from homology"/>
<keyword evidence="2" id="KW-0732">Signal</keyword>
<sequence length="334" mass="34589">MSRAILSRLVNRRSTLASLSVLAALAAGPLVLPAQAYPDRPVTVVVPFPPGGASDSTARLVASKMPEVLGQSVVIDNRPGANGSTGAQHVKNSPADGYTLLVGSIGVFAINPALNPALGYDPKTDLDLITVAVRTPNVLVANPNFPVNSVAELVEYLKKNPDKVTFASSGVGSSDHLTAALFWQKTGTSGIHVPYKGGGPAIGDLIAGHADVSFQNLGAVANHIKAGKLKALGVTAADRHPVLPDVPTMKQAGVDGLDVYSWQAAAAPKGLPADVKAKVVKAFAAGLAAPDVKTKFNEMGFEVVANSPEEFAAFQKAEEARWREVVKAGNIVTQ</sequence>
<feature type="chain" id="PRO_5040950315" evidence="2">
    <location>
        <begin position="37"/>
        <end position="334"/>
    </location>
</feature>
<evidence type="ECO:0000313" key="3">
    <source>
        <dbReference type="EMBL" id="GLK82478.1"/>
    </source>
</evidence>
<dbReference type="PROSITE" id="PS51318">
    <property type="entry name" value="TAT"/>
    <property type="match status" value="1"/>
</dbReference>
<evidence type="ECO:0000256" key="1">
    <source>
        <dbReference type="ARBA" id="ARBA00006987"/>
    </source>
</evidence>
<dbReference type="InterPro" id="IPR006311">
    <property type="entry name" value="TAT_signal"/>
</dbReference>
<dbReference type="InterPro" id="IPR005064">
    <property type="entry name" value="BUG"/>
</dbReference>
<comment type="caution">
    <text evidence="3">The sequence shown here is derived from an EMBL/GenBank/DDBJ whole genome shotgun (WGS) entry which is preliminary data.</text>
</comment>
<dbReference type="Pfam" id="PF03401">
    <property type="entry name" value="TctC"/>
    <property type="match status" value="1"/>
</dbReference>
<organism evidence="3 4">
    <name type="scientific">Ancylobacter defluvii</name>
    <dbReference type="NCBI Taxonomy" id="1282440"/>
    <lineage>
        <taxon>Bacteria</taxon>
        <taxon>Pseudomonadati</taxon>
        <taxon>Pseudomonadota</taxon>
        <taxon>Alphaproteobacteria</taxon>
        <taxon>Hyphomicrobiales</taxon>
        <taxon>Xanthobacteraceae</taxon>
        <taxon>Ancylobacter</taxon>
    </lineage>
</organism>
<name>A0A9W6JW53_9HYPH</name>
<dbReference type="PANTHER" id="PTHR42928:SF5">
    <property type="entry name" value="BLR1237 PROTEIN"/>
    <property type="match status" value="1"/>
</dbReference>
<comment type="similarity">
    <text evidence="1">Belongs to the UPF0065 (bug) family.</text>
</comment>
<dbReference type="PIRSF" id="PIRSF017082">
    <property type="entry name" value="YflP"/>
    <property type="match status" value="1"/>
</dbReference>
<accession>A0A9W6JW53</accession>
<dbReference type="CDD" id="cd07012">
    <property type="entry name" value="PBP2_Bug_TTT"/>
    <property type="match status" value="1"/>
</dbReference>
<evidence type="ECO:0000256" key="2">
    <source>
        <dbReference type="SAM" id="SignalP"/>
    </source>
</evidence>
<protein>
    <submittedName>
        <fullName evidence="3">Lipoprotein</fullName>
    </submittedName>
</protein>
<dbReference type="InterPro" id="IPR042100">
    <property type="entry name" value="Bug_dom1"/>
</dbReference>
<reference evidence="3" key="1">
    <citation type="journal article" date="2014" name="Int. J. Syst. Evol. Microbiol.">
        <title>Complete genome sequence of Corynebacterium casei LMG S-19264T (=DSM 44701T), isolated from a smear-ripened cheese.</title>
        <authorList>
            <consortium name="US DOE Joint Genome Institute (JGI-PGF)"/>
            <person name="Walter F."/>
            <person name="Albersmeier A."/>
            <person name="Kalinowski J."/>
            <person name="Ruckert C."/>
        </authorList>
    </citation>
    <scope>NUCLEOTIDE SEQUENCE</scope>
    <source>
        <strain evidence="3">VKM B-2789</strain>
    </source>
</reference>
<feature type="signal peptide" evidence="2">
    <location>
        <begin position="1"/>
        <end position="36"/>
    </location>
</feature>
<dbReference type="RefSeq" id="WP_213363126.1">
    <property type="nucleotide sequence ID" value="NZ_BSFM01000003.1"/>
</dbReference>
<dbReference type="AlphaFoldDB" id="A0A9W6JW53"/>
<dbReference type="SUPFAM" id="SSF53850">
    <property type="entry name" value="Periplasmic binding protein-like II"/>
    <property type="match status" value="1"/>
</dbReference>
<gene>
    <name evidence="3" type="ORF">GCM10017653_05470</name>
</gene>
<keyword evidence="4" id="KW-1185">Reference proteome</keyword>
<keyword evidence="3" id="KW-0449">Lipoprotein</keyword>
<dbReference type="PANTHER" id="PTHR42928">
    <property type="entry name" value="TRICARBOXYLATE-BINDING PROTEIN"/>
    <property type="match status" value="1"/>
</dbReference>